<keyword evidence="4 5" id="KW-0472">Membrane</keyword>
<name>A0A914D2S6_9BILA</name>
<evidence type="ECO:0000256" key="1">
    <source>
        <dbReference type="ARBA" id="ARBA00004141"/>
    </source>
</evidence>
<dbReference type="AlphaFoldDB" id="A0A914D2S6"/>
<evidence type="ECO:0000256" key="2">
    <source>
        <dbReference type="ARBA" id="ARBA00022692"/>
    </source>
</evidence>
<evidence type="ECO:0000256" key="3">
    <source>
        <dbReference type="ARBA" id="ARBA00022989"/>
    </source>
</evidence>
<dbReference type="InterPro" id="IPR027469">
    <property type="entry name" value="Cation_efflux_TMD_sf"/>
</dbReference>
<evidence type="ECO:0000256" key="4">
    <source>
        <dbReference type="ARBA" id="ARBA00023136"/>
    </source>
</evidence>
<evidence type="ECO:0000313" key="7">
    <source>
        <dbReference type="WBParaSite" id="ACRNAN_scaffold1697.g10714.t1"/>
    </source>
</evidence>
<accession>A0A914D2S6</accession>
<feature type="transmembrane region" description="Helical" evidence="5">
    <location>
        <begin position="41"/>
        <end position="60"/>
    </location>
</feature>
<dbReference type="SUPFAM" id="SSF161111">
    <property type="entry name" value="Cation efflux protein transmembrane domain-like"/>
    <property type="match status" value="1"/>
</dbReference>
<keyword evidence="6" id="KW-1185">Reference proteome</keyword>
<comment type="subcellular location">
    <subcellularLocation>
        <location evidence="1">Membrane</location>
        <topology evidence="1">Multi-pass membrane protein</topology>
    </subcellularLocation>
</comment>
<dbReference type="Gene3D" id="1.20.1510.10">
    <property type="entry name" value="Cation efflux protein transmembrane domain"/>
    <property type="match status" value="1"/>
</dbReference>
<feature type="transmembrane region" description="Helical" evidence="5">
    <location>
        <begin position="15"/>
        <end position="34"/>
    </location>
</feature>
<evidence type="ECO:0000256" key="5">
    <source>
        <dbReference type="SAM" id="Phobius"/>
    </source>
</evidence>
<sequence>MQRFIVPEAVENQHLVLLTGFGGLFINIIGCLMFSDRAGSIIVIASTGISMILPQENIIIPRIDPIASMLMAILLGSVTYFTVVSKSGKELLKILEDFNNNNCR</sequence>
<keyword evidence="2 5" id="KW-0812">Transmembrane</keyword>
<dbReference type="Proteomes" id="UP000887540">
    <property type="component" value="Unplaced"/>
</dbReference>
<keyword evidence="3 5" id="KW-1133">Transmembrane helix</keyword>
<dbReference type="GO" id="GO:0016020">
    <property type="term" value="C:membrane"/>
    <property type="evidence" value="ECO:0007669"/>
    <property type="project" value="UniProtKB-SubCell"/>
</dbReference>
<evidence type="ECO:0000313" key="6">
    <source>
        <dbReference type="Proteomes" id="UP000887540"/>
    </source>
</evidence>
<reference evidence="7" key="1">
    <citation type="submission" date="2022-11" db="UniProtKB">
        <authorList>
            <consortium name="WormBaseParasite"/>
        </authorList>
    </citation>
    <scope>IDENTIFICATION</scope>
</reference>
<proteinExistence type="predicted"/>
<organism evidence="6 7">
    <name type="scientific">Acrobeloides nanus</name>
    <dbReference type="NCBI Taxonomy" id="290746"/>
    <lineage>
        <taxon>Eukaryota</taxon>
        <taxon>Metazoa</taxon>
        <taxon>Ecdysozoa</taxon>
        <taxon>Nematoda</taxon>
        <taxon>Chromadorea</taxon>
        <taxon>Rhabditida</taxon>
        <taxon>Tylenchina</taxon>
        <taxon>Cephalobomorpha</taxon>
        <taxon>Cephaloboidea</taxon>
        <taxon>Cephalobidae</taxon>
        <taxon>Acrobeloides</taxon>
    </lineage>
</organism>
<protein>
    <submittedName>
        <fullName evidence="7">Uncharacterized protein</fullName>
    </submittedName>
</protein>
<feature type="transmembrane region" description="Helical" evidence="5">
    <location>
        <begin position="66"/>
        <end position="84"/>
    </location>
</feature>
<dbReference type="WBParaSite" id="ACRNAN_scaffold1697.g10714.t1">
    <property type="protein sequence ID" value="ACRNAN_scaffold1697.g10714.t1"/>
    <property type="gene ID" value="ACRNAN_scaffold1697.g10714"/>
</dbReference>